<keyword evidence="1 4" id="KW-0732">Signal</keyword>
<dbReference type="GO" id="GO:0004222">
    <property type="term" value="F:metalloendopeptidase activity"/>
    <property type="evidence" value="ECO:0007669"/>
    <property type="project" value="TreeGrafter"/>
</dbReference>
<dbReference type="InterPro" id="IPR016047">
    <property type="entry name" value="M23ase_b-sheet_dom"/>
</dbReference>
<dbReference type="CDD" id="cd12797">
    <property type="entry name" value="M23_peptidase"/>
    <property type="match status" value="1"/>
</dbReference>
<dbReference type="OrthoDB" id="9815884at2"/>
<accession>A0A318UTT1</accession>
<reference evidence="6 7" key="1">
    <citation type="submission" date="2018-06" db="EMBL/GenBank/DDBJ databases">
        <title>Genomic Encyclopedia of Archaeal and Bacterial Type Strains, Phase II (KMG-II): from individual species to whole genera.</title>
        <authorList>
            <person name="Goeker M."/>
        </authorList>
    </citation>
    <scope>NUCLEOTIDE SEQUENCE [LARGE SCALE GENOMIC DNA]</scope>
    <source>
        <strain evidence="6 7">DSM 27372</strain>
    </source>
</reference>
<dbReference type="PANTHER" id="PTHR21666">
    <property type="entry name" value="PEPTIDASE-RELATED"/>
    <property type="match status" value="1"/>
</dbReference>
<keyword evidence="7" id="KW-1185">Reference proteome</keyword>
<evidence type="ECO:0000313" key="7">
    <source>
        <dbReference type="Proteomes" id="UP000248198"/>
    </source>
</evidence>
<evidence type="ECO:0000256" key="2">
    <source>
        <dbReference type="SAM" id="Coils"/>
    </source>
</evidence>
<feature type="region of interest" description="Disordered" evidence="3">
    <location>
        <begin position="281"/>
        <end position="309"/>
    </location>
</feature>
<feature type="coiled-coil region" evidence="2">
    <location>
        <begin position="170"/>
        <end position="205"/>
    </location>
</feature>
<dbReference type="SUPFAM" id="SSF51261">
    <property type="entry name" value="Duplicated hybrid motif"/>
    <property type="match status" value="1"/>
</dbReference>
<organism evidence="6 7">
    <name type="scientific">Pedobacter nutrimenti</name>
    <dbReference type="NCBI Taxonomy" id="1241337"/>
    <lineage>
        <taxon>Bacteria</taxon>
        <taxon>Pseudomonadati</taxon>
        <taxon>Bacteroidota</taxon>
        <taxon>Sphingobacteriia</taxon>
        <taxon>Sphingobacteriales</taxon>
        <taxon>Sphingobacteriaceae</taxon>
        <taxon>Pedobacter</taxon>
    </lineage>
</organism>
<evidence type="ECO:0000256" key="4">
    <source>
        <dbReference type="SAM" id="SignalP"/>
    </source>
</evidence>
<dbReference type="Pfam" id="PF01551">
    <property type="entry name" value="Peptidase_M23"/>
    <property type="match status" value="1"/>
</dbReference>
<feature type="coiled-coil region" evidence="2">
    <location>
        <begin position="18"/>
        <end position="52"/>
    </location>
</feature>
<gene>
    <name evidence="6" type="ORF">B0O44_103486</name>
</gene>
<proteinExistence type="predicted"/>
<feature type="chain" id="PRO_5016259301" evidence="4">
    <location>
        <begin position="22"/>
        <end position="448"/>
    </location>
</feature>
<feature type="domain" description="M23ase beta-sheet core" evidence="5">
    <location>
        <begin position="354"/>
        <end position="442"/>
    </location>
</feature>
<sequence>MKRYKYLLLFFLAIFTLQATAQQSSAELKKKKQALQREIDLLQKGLNQTSKSKKLTQSQINALTAKITLMEDKIAVINTEMKRLDSQITENKNTVLSLKEQLAQLKKQYAAMVRFAQKNRNGYEKMMFVFASKDFYQAYKRVKYLQEFSQYRKKQANFIMGKEQNLNEKIVVLDKNLKEKSSLLAEQENEQHKLAKDKTQQAEALNKISKQEKQYKQDLASRMKQRAAIDRSIKDAIRREIEIARRKALEKARLEAARARAAALAKAKAEAAALARAQAKARAENKPVPKAPKVKEPEAEPEKVAGNPLTATPESAKLSSAFQNNRGSLPWPVASGSITEGFGRHKQGQATYDNSGITITTAPGAAVRAVFSGKVTTVRPAMGSYFVLIKHGEYFTVYQNLHSVSVSPGETVSTKQTIGTMSSSGSPELQFQIFRGISAQNPAGWISR</sequence>
<name>A0A318UTT1_9SPHI</name>
<dbReference type="AlphaFoldDB" id="A0A318UTT1"/>
<dbReference type="Proteomes" id="UP000248198">
    <property type="component" value="Unassembled WGS sequence"/>
</dbReference>
<evidence type="ECO:0000256" key="3">
    <source>
        <dbReference type="SAM" id="MobiDB-lite"/>
    </source>
</evidence>
<keyword evidence="2" id="KW-0175">Coiled coil</keyword>
<dbReference type="Gene3D" id="2.70.70.10">
    <property type="entry name" value="Glucose Permease (Domain IIA)"/>
    <property type="match status" value="1"/>
</dbReference>
<dbReference type="EMBL" id="QKLU01000003">
    <property type="protein sequence ID" value="PYF75039.1"/>
    <property type="molecule type" value="Genomic_DNA"/>
</dbReference>
<dbReference type="InterPro" id="IPR011055">
    <property type="entry name" value="Dup_hybrid_motif"/>
</dbReference>
<dbReference type="InterPro" id="IPR050570">
    <property type="entry name" value="Cell_wall_metabolism_enzyme"/>
</dbReference>
<dbReference type="Gene3D" id="6.10.250.3150">
    <property type="match status" value="1"/>
</dbReference>
<comment type="caution">
    <text evidence="6">The sequence shown here is derived from an EMBL/GenBank/DDBJ whole genome shotgun (WGS) entry which is preliminary data.</text>
</comment>
<feature type="signal peptide" evidence="4">
    <location>
        <begin position="1"/>
        <end position="21"/>
    </location>
</feature>
<feature type="coiled-coil region" evidence="2">
    <location>
        <begin position="81"/>
        <end position="108"/>
    </location>
</feature>
<evidence type="ECO:0000259" key="5">
    <source>
        <dbReference type="Pfam" id="PF01551"/>
    </source>
</evidence>
<feature type="compositionally biased region" description="Basic and acidic residues" evidence="3">
    <location>
        <begin position="281"/>
        <end position="303"/>
    </location>
</feature>
<evidence type="ECO:0000256" key="1">
    <source>
        <dbReference type="ARBA" id="ARBA00022729"/>
    </source>
</evidence>
<dbReference type="RefSeq" id="WP_110830028.1">
    <property type="nucleotide sequence ID" value="NZ_QKLU01000003.1"/>
</dbReference>
<dbReference type="PANTHER" id="PTHR21666:SF289">
    <property type="entry name" value="L-ALA--D-GLU ENDOPEPTIDASE"/>
    <property type="match status" value="1"/>
</dbReference>
<evidence type="ECO:0000313" key="6">
    <source>
        <dbReference type="EMBL" id="PYF75039.1"/>
    </source>
</evidence>
<protein>
    <submittedName>
        <fullName evidence="6">Septal ring factor EnvC (AmiA/AmiB activator)</fullName>
    </submittedName>
</protein>